<dbReference type="GO" id="GO:0016020">
    <property type="term" value="C:membrane"/>
    <property type="evidence" value="ECO:0007669"/>
    <property type="project" value="UniProtKB-SubCell"/>
</dbReference>
<evidence type="ECO:0000256" key="1">
    <source>
        <dbReference type="ARBA" id="ARBA00004141"/>
    </source>
</evidence>
<organism evidence="3 4">
    <name type="scientific">Pleurodeles waltl</name>
    <name type="common">Iberian ribbed newt</name>
    <dbReference type="NCBI Taxonomy" id="8319"/>
    <lineage>
        <taxon>Eukaryota</taxon>
        <taxon>Metazoa</taxon>
        <taxon>Chordata</taxon>
        <taxon>Craniata</taxon>
        <taxon>Vertebrata</taxon>
        <taxon>Euteleostomi</taxon>
        <taxon>Amphibia</taxon>
        <taxon>Batrachia</taxon>
        <taxon>Caudata</taxon>
        <taxon>Salamandroidea</taxon>
        <taxon>Salamandridae</taxon>
        <taxon>Pleurodelinae</taxon>
        <taxon>Pleurodeles</taxon>
    </lineage>
</organism>
<reference evidence="3" key="1">
    <citation type="journal article" date="2022" name="bioRxiv">
        <title>Sequencing and chromosome-scale assembly of the giantPleurodeles waltlgenome.</title>
        <authorList>
            <person name="Brown T."/>
            <person name="Elewa A."/>
            <person name="Iarovenko S."/>
            <person name="Subramanian E."/>
            <person name="Araus A.J."/>
            <person name="Petzold A."/>
            <person name="Susuki M."/>
            <person name="Suzuki K.-i.T."/>
            <person name="Hayashi T."/>
            <person name="Toyoda A."/>
            <person name="Oliveira C."/>
            <person name="Osipova E."/>
            <person name="Leigh N.D."/>
            <person name="Simon A."/>
            <person name="Yun M.H."/>
        </authorList>
    </citation>
    <scope>NUCLEOTIDE SEQUENCE</scope>
    <source>
        <strain evidence="3">20211129_DDA</strain>
        <tissue evidence="3">Liver</tissue>
    </source>
</reference>
<keyword evidence="4" id="KW-1185">Reference proteome</keyword>
<evidence type="ECO:0000256" key="2">
    <source>
        <dbReference type="SAM" id="MobiDB-lite"/>
    </source>
</evidence>
<dbReference type="EMBL" id="JANPWB010000009">
    <property type="protein sequence ID" value="KAJ1147837.1"/>
    <property type="molecule type" value="Genomic_DNA"/>
</dbReference>
<comment type="caution">
    <text evidence="3">The sequence shown here is derived from an EMBL/GenBank/DDBJ whole genome shotgun (WGS) entry which is preliminary data.</text>
</comment>
<protein>
    <submittedName>
        <fullName evidence="3">Uncharacterized protein</fullName>
    </submittedName>
</protein>
<evidence type="ECO:0000313" key="4">
    <source>
        <dbReference type="Proteomes" id="UP001066276"/>
    </source>
</evidence>
<proteinExistence type="predicted"/>
<dbReference type="InterPro" id="IPR036259">
    <property type="entry name" value="MFS_trans_sf"/>
</dbReference>
<gene>
    <name evidence="3" type="ORF">NDU88_000686</name>
</gene>
<feature type="region of interest" description="Disordered" evidence="2">
    <location>
        <begin position="107"/>
        <end position="127"/>
    </location>
</feature>
<name>A0AAV7R4Y3_PLEWA</name>
<comment type="subcellular location">
    <subcellularLocation>
        <location evidence="1">Membrane</location>
        <topology evidence="1">Multi-pass membrane protein</topology>
    </subcellularLocation>
</comment>
<accession>A0AAV7R4Y3</accession>
<feature type="region of interest" description="Disordered" evidence="2">
    <location>
        <begin position="1"/>
        <end position="23"/>
    </location>
</feature>
<dbReference type="Proteomes" id="UP001066276">
    <property type="component" value="Chromosome 5"/>
</dbReference>
<dbReference type="Gene3D" id="1.20.1250.20">
    <property type="entry name" value="MFS general substrate transporter like domains"/>
    <property type="match status" value="1"/>
</dbReference>
<evidence type="ECO:0000313" key="3">
    <source>
        <dbReference type="EMBL" id="KAJ1147837.1"/>
    </source>
</evidence>
<sequence length="127" mass="14226">MRPHSRRGHLEIPAGSRPQHRSRITTTGAIVAENRRPMRQNGCGFSAFVGRIGSSVAPLILLLDEVWKPLPQVIYCSVAVASGLITYCLHETLNMRLPETVKDIENTRSKSTSPTMEPEEVIRMQKF</sequence>
<dbReference type="AlphaFoldDB" id="A0AAV7R4Y3"/>